<dbReference type="EMBL" id="QFYQ01000001">
    <property type="protein sequence ID" value="RAK54371.1"/>
    <property type="molecule type" value="Genomic_DNA"/>
</dbReference>
<dbReference type="Pfam" id="PF00254">
    <property type="entry name" value="FKBP_C"/>
    <property type="match status" value="1"/>
</dbReference>
<name>A0A328AIM8_9CAUL</name>
<evidence type="ECO:0000256" key="6">
    <source>
        <dbReference type="RuleBase" id="RU003915"/>
    </source>
</evidence>
<dbReference type="PANTHER" id="PTHR43811">
    <property type="entry name" value="FKBP-TYPE PEPTIDYL-PROLYL CIS-TRANS ISOMERASE FKPA"/>
    <property type="match status" value="1"/>
</dbReference>
<gene>
    <name evidence="9" type="ORF">DJ017_07470</name>
</gene>
<evidence type="ECO:0000256" key="7">
    <source>
        <dbReference type="SAM" id="SignalP"/>
    </source>
</evidence>
<keyword evidence="7" id="KW-0732">Signal</keyword>
<evidence type="ECO:0000256" key="3">
    <source>
        <dbReference type="ARBA" id="ARBA00023110"/>
    </source>
</evidence>
<evidence type="ECO:0000256" key="4">
    <source>
        <dbReference type="ARBA" id="ARBA00023235"/>
    </source>
</evidence>
<organism evidence="9 10">
    <name type="scientific">Phenylobacterium soli</name>
    <dbReference type="NCBI Taxonomy" id="2170551"/>
    <lineage>
        <taxon>Bacteria</taxon>
        <taxon>Pseudomonadati</taxon>
        <taxon>Pseudomonadota</taxon>
        <taxon>Alphaproteobacteria</taxon>
        <taxon>Caulobacterales</taxon>
        <taxon>Caulobacteraceae</taxon>
        <taxon>Phenylobacterium</taxon>
    </lineage>
</organism>
<evidence type="ECO:0000313" key="10">
    <source>
        <dbReference type="Proteomes" id="UP000249254"/>
    </source>
</evidence>
<dbReference type="SUPFAM" id="SSF54534">
    <property type="entry name" value="FKBP-like"/>
    <property type="match status" value="1"/>
</dbReference>
<evidence type="ECO:0000259" key="8">
    <source>
        <dbReference type="PROSITE" id="PS50059"/>
    </source>
</evidence>
<feature type="domain" description="PPIase FKBP-type" evidence="8">
    <location>
        <begin position="71"/>
        <end position="167"/>
    </location>
</feature>
<sequence>MTPRLMRRVGGAAAAALLLAFGATAAETTAAEATAAEATPAASPAAPVVLPGIRYEVLASGPAGGVQPTRADAVTMRYVGRLTDGAVFSTSPGGGAEPYAFKVREVIPGMSAALQLMRPGDKWRITMPAYLAYGRLGRKWAPGEPLLKRDVPPEATLVFDVELVSVAKAAP</sequence>
<keyword evidence="4 5" id="KW-0413">Isomerase</keyword>
<dbReference type="PANTHER" id="PTHR43811:SF19">
    <property type="entry name" value="39 KDA FK506-BINDING NUCLEAR PROTEIN"/>
    <property type="match status" value="1"/>
</dbReference>
<feature type="chain" id="PRO_5016440785" description="Peptidyl-prolyl cis-trans isomerase" evidence="7">
    <location>
        <begin position="26"/>
        <end position="171"/>
    </location>
</feature>
<dbReference type="GO" id="GO:0003755">
    <property type="term" value="F:peptidyl-prolyl cis-trans isomerase activity"/>
    <property type="evidence" value="ECO:0007669"/>
    <property type="project" value="UniProtKB-UniRule"/>
</dbReference>
<proteinExistence type="inferred from homology"/>
<dbReference type="AlphaFoldDB" id="A0A328AIM8"/>
<reference evidence="10" key="1">
    <citation type="submission" date="2018-05" db="EMBL/GenBank/DDBJ databases">
        <authorList>
            <person name="Li X."/>
        </authorList>
    </citation>
    <scope>NUCLEOTIDE SEQUENCE [LARGE SCALE GENOMIC DNA]</scope>
    <source>
        <strain evidence="10">LX32</strain>
    </source>
</reference>
<evidence type="ECO:0000256" key="2">
    <source>
        <dbReference type="ARBA" id="ARBA00006577"/>
    </source>
</evidence>
<comment type="catalytic activity">
    <reaction evidence="1 5 6">
        <text>[protein]-peptidylproline (omega=180) = [protein]-peptidylproline (omega=0)</text>
        <dbReference type="Rhea" id="RHEA:16237"/>
        <dbReference type="Rhea" id="RHEA-COMP:10747"/>
        <dbReference type="Rhea" id="RHEA-COMP:10748"/>
        <dbReference type="ChEBI" id="CHEBI:83833"/>
        <dbReference type="ChEBI" id="CHEBI:83834"/>
        <dbReference type="EC" id="5.2.1.8"/>
    </reaction>
</comment>
<evidence type="ECO:0000313" key="9">
    <source>
        <dbReference type="EMBL" id="RAK54371.1"/>
    </source>
</evidence>
<dbReference type="InterPro" id="IPR001179">
    <property type="entry name" value="PPIase_FKBP_dom"/>
</dbReference>
<dbReference type="InterPro" id="IPR046357">
    <property type="entry name" value="PPIase_dom_sf"/>
</dbReference>
<evidence type="ECO:0000256" key="5">
    <source>
        <dbReference type="PROSITE-ProRule" id="PRU00277"/>
    </source>
</evidence>
<dbReference type="OrthoDB" id="9812109at2"/>
<protein>
    <recommendedName>
        <fullName evidence="6">Peptidyl-prolyl cis-trans isomerase</fullName>
        <ecNumber evidence="6">5.2.1.8</ecNumber>
    </recommendedName>
</protein>
<comment type="caution">
    <text evidence="9">The sequence shown here is derived from an EMBL/GenBank/DDBJ whole genome shotgun (WGS) entry which is preliminary data.</text>
</comment>
<evidence type="ECO:0000256" key="1">
    <source>
        <dbReference type="ARBA" id="ARBA00000971"/>
    </source>
</evidence>
<comment type="similarity">
    <text evidence="2 6">Belongs to the FKBP-type PPIase family.</text>
</comment>
<dbReference type="EC" id="5.2.1.8" evidence="6"/>
<keyword evidence="10" id="KW-1185">Reference proteome</keyword>
<dbReference type="PROSITE" id="PS50059">
    <property type="entry name" value="FKBP_PPIASE"/>
    <property type="match status" value="1"/>
</dbReference>
<dbReference type="Proteomes" id="UP000249254">
    <property type="component" value="Unassembled WGS sequence"/>
</dbReference>
<keyword evidence="3 5" id="KW-0697">Rotamase</keyword>
<dbReference type="Gene3D" id="3.10.50.40">
    <property type="match status" value="1"/>
</dbReference>
<feature type="signal peptide" evidence="7">
    <location>
        <begin position="1"/>
        <end position="25"/>
    </location>
</feature>
<accession>A0A328AIM8</accession>